<dbReference type="Proteomes" id="UP001255856">
    <property type="component" value="Unassembled WGS sequence"/>
</dbReference>
<dbReference type="GO" id="GO:0006541">
    <property type="term" value="P:glutamine metabolic process"/>
    <property type="evidence" value="ECO:0007669"/>
    <property type="project" value="TreeGrafter"/>
</dbReference>
<keyword evidence="3" id="KW-1185">Reference proteome</keyword>
<dbReference type="PROSITE" id="PS50263">
    <property type="entry name" value="CN_HYDROLASE"/>
    <property type="match status" value="1"/>
</dbReference>
<protein>
    <submittedName>
        <fullName evidence="2">Carbon-nitrogen hydrolase</fullName>
    </submittedName>
</protein>
<accession>A0AAD9MLF0</accession>
<name>A0AAD9MLF0_PROWI</name>
<dbReference type="Pfam" id="PF00795">
    <property type="entry name" value="CN_hydrolase"/>
    <property type="match status" value="1"/>
</dbReference>
<dbReference type="SUPFAM" id="SSF56317">
    <property type="entry name" value="Carbon-nitrogen hydrolase"/>
    <property type="match status" value="1"/>
</dbReference>
<dbReference type="InterPro" id="IPR036526">
    <property type="entry name" value="C-N_Hydrolase_sf"/>
</dbReference>
<feature type="domain" description="CN hydrolase" evidence="1">
    <location>
        <begin position="1"/>
        <end position="88"/>
    </location>
</feature>
<dbReference type="PANTHER" id="PTHR23088">
    <property type="entry name" value="NITRILASE-RELATED"/>
    <property type="match status" value="1"/>
</dbReference>
<comment type="caution">
    <text evidence="2">The sequence shown here is derived from an EMBL/GenBank/DDBJ whole genome shotgun (WGS) entry which is preliminary data.</text>
</comment>
<evidence type="ECO:0000313" key="2">
    <source>
        <dbReference type="EMBL" id="KAK2078033.1"/>
    </source>
</evidence>
<dbReference type="AlphaFoldDB" id="A0AAD9MLF0"/>
<dbReference type="InterPro" id="IPR003010">
    <property type="entry name" value="C-N_Hydrolase"/>
</dbReference>
<dbReference type="EMBL" id="JASFZW010000005">
    <property type="protein sequence ID" value="KAK2078033.1"/>
    <property type="molecule type" value="Genomic_DNA"/>
</dbReference>
<keyword evidence="2" id="KW-0378">Hydrolase</keyword>
<gene>
    <name evidence="2" type="primary">NIT2</name>
    <name evidence="2" type="ORF">QBZ16_003901</name>
</gene>
<dbReference type="GO" id="GO:0006107">
    <property type="term" value="P:oxaloacetate metabolic process"/>
    <property type="evidence" value="ECO:0007669"/>
    <property type="project" value="TreeGrafter"/>
</dbReference>
<dbReference type="Gene3D" id="3.60.110.10">
    <property type="entry name" value="Carbon-nitrogen hydrolase"/>
    <property type="match status" value="1"/>
</dbReference>
<organism evidence="2 3">
    <name type="scientific">Prototheca wickerhamii</name>
    <dbReference type="NCBI Taxonomy" id="3111"/>
    <lineage>
        <taxon>Eukaryota</taxon>
        <taxon>Viridiplantae</taxon>
        <taxon>Chlorophyta</taxon>
        <taxon>core chlorophytes</taxon>
        <taxon>Trebouxiophyceae</taxon>
        <taxon>Chlorellales</taxon>
        <taxon>Chlorellaceae</taxon>
        <taxon>Prototheca</taxon>
    </lineage>
</organism>
<dbReference type="GO" id="GO:0005739">
    <property type="term" value="C:mitochondrion"/>
    <property type="evidence" value="ECO:0007669"/>
    <property type="project" value="TreeGrafter"/>
</dbReference>
<dbReference type="GO" id="GO:0006528">
    <property type="term" value="P:asparagine metabolic process"/>
    <property type="evidence" value="ECO:0007669"/>
    <property type="project" value="TreeGrafter"/>
</dbReference>
<reference evidence="2" key="1">
    <citation type="submission" date="2021-01" db="EMBL/GenBank/DDBJ databases">
        <authorList>
            <person name="Eckstrom K.M.E."/>
        </authorList>
    </citation>
    <scope>NUCLEOTIDE SEQUENCE</scope>
    <source>
        <strain evidence="2">UVCC 0001</strain>
    </source>
</reference>
<proteinExistence type="predicted"/>
<dbReference type="GO" id="GO:0050152">
    <property type="term" value="F:omega-amidase activity"/>
    <property type="evidence" value="ECO:0007669"/>
    <property type="project" value="TreeGrafter"/>
</dbReference>
<sequence>MASLYAARGCHVLVYPGAFNLTTGPAHWELLMRSRAVDNQVYVAAVAPARDMSAGYHSWGHSMLVDPFGSVLAEAQEEETTLLVDVDLAAVEEQRRGIPYLTQKHPELYALLDLTAEDAEQ</sequence>
<evidence type="ECO:0000313" key="3">
    <source>
        <dbReference type="Proteomes" id="UP001255856"/>
    </source>
</evidence>
<evidence type="ECO:0000259" key="1">
    <source>
        <dbReference type="PROSITE" id="PS50263"/>
    </source>
</evidence>
<dbReference type="PANTHER" id="PTHR23088:SF30">
    <property type="entry name" value="OMEGA-AMIDASE NIT2"/>
    <property type="match status" value="1"/>
</dbReference>